<dbReference type="RefSeq" id="WP_003155386.1">
    <property type="nucleotide sequence ID" value="NZ_AP018402.1"/>
</dbReference>
<evidence type="ECO:0000313" key="4">
    <source>
        <dbReference type="Proteomes" id="UP000250069"/>
    </source>
</evidence>
<evidence type="ECO:0000313" key="3">
    <source>
        <dbReference type="EMBL" id="QOY25802.1"/>
    </source>
</evidence>
<dbReference type="PANTHER" id="PTHR30546">
    <property type="entry name" value="FLAVODOXIN-RELATED PROTEIN WRBA-RELATED"/>
    <property type="match status" value="1"/>
</dbReference>
<dbReference type="GO" id="GO:0003955">
    <property type="term" value="F:NAD(P)H dehydrogenase (quinone) activity"/>
    <property type="evidence" value="ECO:0007669"/>
    <property type="project" value="TreeGrafter"/>
</dbReference>
<sequence length="177" mass="19145">MKIYVVYDSEGEHTKHLAEAIAEGARENAEAEVLIDHVDQADIRKLKDMDAIIWGCPGHFGTISSGLKAWIDRLGYLWAEGELIDKVGAVFCTTATTHGGLEMTMHNLITPMFHQGMIVVGLPGNVPENALYGSYYGAGVTCPVDSDVLMTEEGLQLGRALGRRVSQVTGNLTAGRQ</sequence>
<dbReference type="GO" id="GO:0016020">
    <property type="term" value="C:membrane"/>
    <property type="evidence" value="ECO:0007669"/>
    <property type="project" value="TreeGrafter"/>
</dbReference>
<evidence type="ECO:0000313" key="2">
    <source>
        <dbReference type="EMBL" id="AWX71361.1"/>
    </source>
</evidence>
<dbReference type="Gene3D" id="3.40.50.360">
    <property type="match status" value="1"/>
</dbReference>
<reference evidence="3" key="2">
    <citation type="journal article" date="2020" name="Genomics">
        <title>Complete genome sequence of Bacillus velezensis NST6 and comparison with the species belonging to operational group B. amyloliquefaciens.</title>
        <authorList>
            <person name="Choi J."/>
            <person name="Nam J."/>
            <person name="Seo M.H."/>
        </authorList>
    </citation>
    <scope>NUCLEOTIDE SEQUENCE</scope>
    <source>
        <strain evidence="3">NST6</strain>
    </source>
</reference>
<accession>A0A2D3DLQ3</accession>
<dbReference type="EMBL" id="CP030150">
    <property type="protein sequence ID" value="AWX71361.1"/>
    <property type="molecule type" value="Genomic_DNA"/>
</dbReference>
<dbReference type="InterPro" id="IPR008254">
    <property type="entry name" value="Flavodoxin/NO_synth"/>
</dbReference>
<dbReference type="KEGG" id="bmp:NG74_00936"/>
<gene>
    <name evidence="3" type="primary">pnpB</name>
    <name evidence="3" type="ORF">BACVE_000731</name>
    <name evidence="2" type="ORF">BVDSYZ_04770</name>
</gene>
<reference evidence="2 4" key="1">
    <citation type="submission" date="2018-06" db="EMBL/GenBank/DDBJ databases">
        <title>Complete Genome Sequence of Bacillus velezensis DSYZ, a Plant Growth-Promoting Rhizobacterium with Antifungal Activity.</title>
        <authorList>
            <person name="Du B."/>
            <person name="Ding Y."/>
            <person name="Liu K."/>
            <person name="Yao L."/>
            <person name="Wang C."/>
            <person name="Li H."/>
            <person name="Liu H."/>
        </authorList>
    </citation>
    <scope>NUCLEOTIDE SEQUENCE [LARGE SCALE GENOMIC DNA]</scope>
    <source>
        <strain evidence="2 4">DSYZ</strain>
    </source>
</reference>
<dbReference type="EC" id="1.6.5.6" evidence="3"/>
<dbReference type="STRING" id="1155777.BANAU_0835"/>
<dbReference type="SUPFAM" id="SSF52218">
    <property type="entry name" value="Flavoproteins"/>
    <property type="match status" value="1"/>
</dbReference>
<dbReference type="GO" id="GO:0010181">
    <property type="term" value="F:FMN binding"/>
    <property type="evidence" value="ECO:0007669"/>
    <property type="project" value="InterPro"/>
</dbReference>
<dbReference type="PROSITE" id="PS50902">
    <property type="entry name" value="FLAVODOXIN_LIKE"/>
    <property type="match status" value="1"/>
</dbReference>
<dbReference type="Pfam" id="PF03358">
    <property type="entry name" value="FMN_red"/>
    <property type="match status" value="1"/>
</dbReference>
<dbReference type="EMBL" id="CP063687">
    <property type="protein sequence ID" value="QOY25802.1"/>
    <property type="molecule type" value="Genomic_DNA"/>
</dbReference>
<dbReference type="Proteomes" id="UP000587477">
    <property type="component" value="Chromosome"/>
</dbReference>
<keyword evidence="3" id="KW-0560">Oxidoreductase</keyword>
<dbReference type="InterPro" id="IPR029039">
    <property type="entry name" value="Flavoprotein-like_sf"/>
</dbReference>
<dbReference type="Proteomes" id="UP000250069">
    <property type="component" value="Chromosome"/>
</dbReference>
<organism evidence="3 5">
    <name type="scientific">Bacillus velezensis</name>
    <dbReference type="NCBI Taxonomy" id="492670"/>
    <lineage>
        <taxon>Bacteria</taxon>
        <taxon>Bacillati</taxon>
        <taxon>Bacillota</taxon>
        <taxon>Bacilli</taxon>
        <taxon>Bacillales</taxon>
        <taxon>Bacillaceae</taxon>
        <taxon>Bacillus</taxon>
        <taxon>Bacillus amyloliquefaciens group</taxon>
    </lineage>
</organism>
<evidence type="ECO:0000259" key="1">
    <source>
        <dbReference type="PROSITE" id="PS50902"/>
    </source>
</evidence>
<reference evidence="5" key="3">
    <citation type="submission" date="2020-10" db="EMBL/GenBank/DDBJ databases">
        <title>Complete genome sequence of Bacillus velezensis NST6.</title>
        <authorList>
            <person name="Choi J."/>
        </authorList>
    </citation>
    <scope>NUCLEOTIDE SEQUENCE [LARGE SCALE GENOMIC DNA]</scope>
    <source>
        <strain evidence="5">NST6</strain>
    </source>
</reference>
<dbReference type="GO" id="GO:0018541">
    <property type="term" value="F:p-benzoquinone reductase (NADPH) activity"/>
    <property type="evidence" value="ECO:0007669"/>
    <property type="project" value="UniProtKB-EC"/>
</dbReference>
<evidence type="ECO:0000313" key="5">
    <source>
        <dbReference type="Proteomes" id="UP000587477"/>
    </source>
</evidence>
<dbReference type="GeneID" id="93080065"/>
<dbReference type="PANTHER" id="PTHR30546:SF23">
    <property type="entry name" value="FLAVOPROTEIN-LIKE PROTEIN YCP4-RELATED"/>
    <property type="match status" value="1"/>
</dbReference>
<dbReference type="AlphaFoldDB" id="A0A1D9PHC2"/>
<accession>A0A1D9PHC2</accession>
<proteinExistence type="predicted"/>
<dbReference type="InterPro" id="IPR005025">
    <property type="entry name" value="FMN_Rdtase-like_dom"/>
</dbReference>
<feature type="domain" description="Flavodoxin-like" evidence="1">
    <location>
        <begin position="3"/>
        <end position="162"/>
    </location>
</feature>
<name>A0A1D9PHC2_BACVE</name>
<protein>
    <submittedName>
        <fullName evidence="2">Flavodoxin family protein</fullName>
    </submittedName>
    <submittedName>
        <fullName evidence="3">p-benzoquinone reductase</fullName>
        <ecNumber evidence="3">1.6.5.6</ecNumber>
    </submittedName>
</protein>
<dbReference type="OMA" id="WVGTGMM"/>